<proteinExistence type="predicted"/>
<protein>
    <recommendedName>
        <fullName evidence="1">diguanylate cyclase</fullName>
        <ecNumber evidence="1">2.7.7.65</ecNumber>
    </recommendedName>
</protein>
<dbReference type="Gene3D" id="3.40.50.2300">
    <property type="match status" value="1"/>
</dbReference>
<dbReference type="NCBIfam" id="TIGR00254">
    <property type="entry name" value="GGDEF"/>
    <property type="match status" value="1"/>
</dbReference>
<feature type="domain" description="Response regulatory" evidence="5">
    <location>
        <begin position="9"/>
        <end position="123"/>
    </location>
</feature>
<feature type="domain" description="GGDEF" evidence="6">
    <location>
        <begin position="205"/>
        <end position="339"/>
    </location>
</feature>
<dbReference type="PANTHER" id="PTHR45138">
    <property type="entry name" value="REGULATORY COMPONENTS OF SENSORY TRANSDUCTION SYSTEM"/>
    <property type="match status" value="1"/>
</dbReference>
<dbReference type="PROSITE" id="PS50887">
    <property type="entry name" value="GGDEF"/>
    <property type="match status" value="1"/>
</dbReference>
<dbReference type="SMART" id="SM00267">
    <property type="entry name" value="GGDEF"/>
    <property type="match status" value="1"/>
</dbReference>
<feature type="modified residue" description="4-aspartylphosphate" evidence="3">
    <location>
        <position position="57"/>
    </location>
</feature>
<dbReference type="SMART" id="SM00448">
    <property type="entry name" value="REC"/>
    <property type="match status" value="1"/>
</dbReference>
<dbReference type="InterPro" id="IPR001789">
    <property type="entry name" value="Sig_transdc_resp-reg_receiver"/>
</dbReference>
<evidence type="ECO:0000313" key="7">
    <source>
        <dbReference type="EMBL" id="OWK42362.1"/>
    </source>
</evidence>
<dbReference type="EMBL" id="NIDE01000005">
    <property type="protein sequence ID" value="OWK42362.1"/>
    <property type="molecule type" value="Genomic_DNA"/>
</dbReference>
<feature type="coiled-coil region" evidence="4">
    <location>
        <begin position="129"/>
        <end position="174"/>
    </location>
</feature>
<evidence type="ECO:0000259" key="5">
    <source>
        <dbReference type="PROSITE" id="PS50110"/>
    </source>
</evidence>
<dbReference type="Pfam" id="PF00072">
    <property type="entry name" value="Response_reg"/>
    <property type="match status" value="1"/>
</dbReference>
<comment type="caution">
    <text evidence="7">The sequence shown here is derived from an EMBL/GenBank/DDBJ whole genome shotgun (WGS) entry which is preliminary data.</text>
</comment>
<evidence type="ECO:0000259" key="6">
    <source>
        <dbReference type="PROSITE" id="PS50887"/>
    </source>
</evidence>
<dbReference type="InterPro" id="IPR029787">
    <property type="entry name" value="Nucleotide_cyclase"/>
</dbReference>
<evidence type="ECO:0000256" key="4">
    <source>
        <dbReference type="SAM" id="Coils"/>
    </source>
</evidence>
<gene>
    <name evidence="7" type="ORF">FRUB_04440</name>
</gene>
<evidence type="ECO:0000313" key="8">
    <source>
        <dbReference type="Proteomes" id="UP000214646"/>
    </source>
</evidence>
<dbReference type="PANTHER" id="PTHR45138:SF9">
    <property type="entry name" value="DIGUANYLATE CYCLASE DGCM-RELATED"/>
    <property type="match status" value="1"/>
</dbReference>
<dbReference type="InterPro" id="IPR011006">
    <property type="entry name" value="CheY-like_superfamily"/>
</dbReference>
<dbReference type="GO" id="GO:0052621">
    <property type="term" value="F:diguanylate cyclase activity"/>
    <property type="evidence" value="ECO:0007669"/>
    <property type="project" value="UniProtKB-EC"/>
</dbReference>
<keyword evidence="4" id="KW-0175">Coiled coil</keyword>
<dbReference type="InterPro" id="IPR050469">
    <property type="entry name" value="Diguanylate_Cyclase"/>
</dbReference>
<organism evidence="7 8">
    <name type="scientific">Fimbriiglobus ruber</name>
    <dbReference type="NCBI Taxonomy" id="1908690"/>
    <lineage>
        <taxon>Bacteria</taxon>
        <taxon>Pseudomonadati</taxon>
        <taxon>Planctomycetota</taxon>
        <taxon>Planctomycetia</taxon>
        <taxon>Gemmatales</taxon>
        <taxon>Gemmataceae</taxon>
        <taxon>Fimbriiglobus</taxon>
    </lineage>
</organism>
<accession>A0A225DLV8</accession>
<dbReference type="AlphaFoldDB" id="A0A225DLV8"/>
<dbReference type="PROSITE" id="PS50110">
    <property type="entry name" value="RESPONSE_REGULATORY"/>
    <property type="match status" value="1"/>
</dbReference>
<reference evidence="8" key="1">
    <citation type="submission" date="2017-06" db="EMBL/GenBank/DDBJ databases">
        <title>Genome analysis of Fimbriiglobus ruber SP5, the first member of the order Planctomycetales with confirmed chitinolytic capability.</title>
        <authorList>
            <person name="Ravin N.V."/>
            <person name="Rakitin A.L."/>
            <person name="Ivanova A.A."/>
            <person name="Beletsky A.V."/>
            <person name="Kulichevskaya I.S."/>
            <person name="Mardanov A.V."/>
            <person name="Dedysh S.N."/>
        </authorList>
    </citation>
    <scope>NUCLEOTIDE SEQUENCE [LARGE SCALE GENOMIC DNA]</scope>
    <source>
        <strain evidence="8">SP5</strain>
    </source>
</reference>
<dbReference type="EC" id="2.7.7.65" evidence="1"/>
<dbReference type="Pfam" id="PF00990">
    <property type="entry name" value="GGDEF"/>
    <property type="match status" value="1"/>
</dbReference>
<keyword evidence="8" id="KW-1185">Reference proteome</keyword>
<dbReference type="Gene3D" id="3.30.70.270">
    <property type="match status" value="1"/>
</dbReference>
<sequence>MGTTRYKCSVLVVDDEPSVLALLTTQLSQEFEVVTACSADHARRVLADRVTDIVLTDLQLPDISGIQFLDWVHRYAPRAARVLLTGTARVEDTADAINCCRVHRLVLKPWRAEDLVATLRSVARSLLLERSHEQLLDEYRRLNLELEQRVRDRTRELEQAMHQLQMKNQILEKMALTDALTGLPNRRAIELIARKELLRRTRTPAGIAFGLIDADRFKQINSQYLLCGGDHVLTWLGQMLQQAIRATDALGRVGGEEFMVVAPATDLVGAEILAERLRATVADSETRYHDEPIRVTVSVGFAVAPAGVPTGYENLRELASAALAEAKATGRNRFVVRSIGS</sequence>
<evidence type="ECO:0000256" key="1">
    <source>
        <dbReference type="ARBA" id="ARBA00012528"/>
    </source>
</evidence>
<dbReference type="SUPFAM" id="SSF52172">
    <property type="entry name" value="CheY-like"/>
    <property type="match status" value="1"/>
</dbReference>
<dbReference type="Proteomes" id="UP000214646">
    <property type="component" value="Unassembled WGS sequence"/>
</dbReference>
<dbReference type="CDD" id="cd01949">
    <property type="entry name" value="GGDEF"/>
    <property type="match status" value="1"/>
</dbReference>
<dbReference type="InterPro" id="IPR000160">
    <property type="entry name" value="GGDEF_dom"/>
</dbReference>
<comment type="catalytic activity">
    <reaction evidence="2">
        <text>2 GTP = 3',3'-c-di-GMP + 2 diphosphate</text>
        <dbReference type="Rhea" id="RHEA:24898"/>
        <dbReference type="ChEBI" id="CHEBI:33019"/>
        <dbReference type="ChEBI" id="CHEBI:37565"/>
        <dbReference type="ChEBI" id="CHEBI:58805"/>
        <dbReference type="EC" id="2.7.7.65"/>
    </reaction>
</comment>
<evidence type="ECO:0000256" key="3">
    <source>
        <dbReference type="PROSITE-ProRule" id="PRU00169"/>
    </source>
</evidence>
<evidence type="ECO:0000256" key="2">
    <source>
        <dbReference type="ARBA" id="ARBA00034247"/>
    </source>
</evidence>
<dbReference type="GO" id="GO:0000160">
    <property type="term" value="P:phosphorelay signal transduction system"/>
    <property type="evidence" value="ECO:0007669"/>
    <property type="project" value="InterPro"/>
</dbReference>
<dbReference type="InterPro" id="IPR043128">
    <property type="entry name" value="Rev_trsase/Diguanyl_cyclase"/>
</dbReference>
<keyword evidence="3" id="KW-0597">Phosphoprotein</keyword>
<name>A0A225DLV8_9BACT</name>
<dbReference type="SUPFAM" id="SSF55073">
    <property type="entry name" value="Nucleotide cyclase"/>
    <property type="match status" value="1"/>
</dbReference>